<dbReference type="FunFam" id="1.25.10.10:FF:000004">
    <property type="entry name" value="Pumilio homolog 1 isoform 2"/>
    <property type="match status" value="1"/>
</dbReference>
<name>A0AAV1QWB4_9ROSI</name>
<feature type="repeat" description="Pumilio" evidence="7">
    <location>
        <begin position="473"/>
        <end position="514"/>
    </location>
</feature>
<feature type="repeat" description="Pumilio" evidence="7">
    <location>
        <begin position="364"/>
        <end position="399"/>
    </location>
</feature>
<evidence type="ECO:0000256" key="2">
    <source>
        <dbReference type="ARBA" id="ARBA00022490"/>
    </source>
</evidence>
<gene>
    <name evidence="9" type="ORF">DCAF_LOCUS3415</name>
</gene>
<dbReference type="PANTHER" id="PTHR12537:SF187">
    <property type="entry name" value="OS04G0276200 PROTEIN"/>
    <property type="match status" value="1"/>
</dbReference>
<comment type="function">
    <text evidence="6">Sequence-specific RNA-binding protein that regulates translation and mRNA stability by binding the 3'-UTR of target mRNAs. Binds the APUM-binding elements (APBEs) in the 3'-UTR mRNA sequence of CLV1, PNH, WUS and FAS2.</text>
</comment>
<dbReference type="Pfam" id="PF00806">
    <property type="entry name" value="PUF"/>
    <property type="match status" value="8"/>
</dbReference>
<feature type="repeat" description="Pumilio" evidence="7">
    <location>
        <begin position="292"/>
        <end position="327"/>
    </location>
</feature>
<keyword evidence="2" id="KW-0963">Cytoplasm</keyword>
<protein>
    <recommendedName>
        <fullName evidence="8">PUM-HD domain-containing protein</fullName>
    </recommendedName>
</protein>
<dbReference type="PROSITE" id="PS50302">
    <property type="entry name" value="PUM"/>
    <property type="match status" value="8"/>
</dbReference>
<feature type="repeat" description="Pumilio" evidence="7">
    <location>
        <begin position="328"/>
        <end position="363"/>
    </location>
</feature>
<keyword evidence="10" id="KW-1185">Reference proteome</keyword>
<dbReference type="PROSITE" id="PS50303">
    <property type="entry name" value="PUM_HD"/>
    <property type="match status" value="1"/>
</dbReference>
<dbReference type="InterPro" id="IPR033133">
    <property type="entry name" value="PUM-HD"/>
</dbReference>
<dbReference type="PANTHER" id="PTHR12537">
    <property type="entry name" value="RNA BINDING PROTEIN PUMILIO-RELATED"/>
    <property type="match status" value="1"/>
</dbReference>
<dbReference type="AlphaFoldDB" id="A0AAV1QWB4"/>
<keyword evidence="4" id="KW-0810">Translation regulation</keyword>
<dbReference type="InterPro" id="IPR016024">
    <property type="entry name" value="ARM-type_fold"/>
</dbReference>
<comment type="caution">
    <text evidence="9">The sequence shown here is derived from an EMBL/GenBank/DDBJ whole genome shotgun (WGS) entry which is preliminary data.</text>
</comment>
<dbReference type="InterPro" id="IPR012940">
    <property type="entry name" value="NABP"/>
</dbReference>
<feature type="repeat" description="Pumilio" evidence="7">
    <location>
        <begin position="220"/>
        <end position="255"/>
    </location>
</feature>
<dbReference type="Proteomes" id="UP001314170">
    <property type="component" value="Unassembled WGS sequence"/>
</dbReference>
<dbReference type="InterPro" id="IPR001313">
    <property type="entry name" value="Pumilio_RNA-bd_rpt"/>
</dbReference>
<evidence type="ECO:0000256" key="7">
    <source>
        <dbReference type="PROSITE-ProRule" id="PRU00317"/>
    </source>
</evidence>
<feature type="repeat" description="Pumilio" evidence="7">
    <location>
        <begin position="256"/>
        <end position="291"/>
    </location>
</feature>
<organism evidence="9 10">
    <name type="scientific">Dovyalis caffra</name>
    <dbReference type="NCBI Taxonomy" id="77055"/>
    <lineage>
        <taxon>Eukaryota</taxon>
        <taxon>Viridiplantae</taxon>
        <taxon>Streptophyta</taxon>
        <taxon>Embryophyta</taxon>
        <taxon>Tracheophyta</taxon>
        <taxon>Spermatophyta</taxon>
        <taxon>Magnoliopsida</taxon>
        <taxon>eudicotyledons</taxon>
        <taxon>Gunneridae</taxon>
        <taxon>Pentapetalae</taxon>
        <taxon>rosids</taxon>
        <taxon>fabids</taxon>
        <taxon>Malpighiales</taxon>
        <taxon>Salicaceae</taxon>
        <taxon>Flacourtieae</taxon>
        <taxon>Dovyalis</taxon>
    </lineage>
</organism>
<dbReference type="InterPro" id="IPR011989">
    <property type="entry name" value="ARM-like"/>
</dbReference>
<keyword evidence="3" id="KW-0677">Repeat</keyword>
<evidence type="ECO:0000313" key="10">
    <source>
        <dbReference type="Proteomes" id="UP001314170"/>
    </source>
</evidence>
<dbReference type="InterPro" id="IPR033712">
    <property type="entry name" value="Pumilio_RNA-bd"/>
</dbReference>
<dbReference type="GO" id="GO:0005737">
    <property type="term" value="C:cytoplasm"/>
    <property type="evidence" value="ECO:0007669"/>
    <property type="project" value="UniProtKB-SubCell"/>
</dbReference>
<sequence length="557" mass="61777">MMGSPLGNGSLPPLFENAAAAAMVGTGLDSRVLGALGPNLMANAAELQNLSRLGNQTAGVPLVDPLYLQYLRSNEYAAQLAALNDPMLDREYVGNGYDFLQKLQLETLLSSQKSQYGVPYLGKSGSLNHNYYGNTGFGLGMSYPGSPLGGPLLPNSPVGSGAPVRHSERNLRFSPGMRNLSGGLMGSWHSEAGSNLDESFPSSLLDEFKSNKTKCFELLEIAGHVVEFSADQYGSRFIQQKLETATTEEKNMVFDEIMPQALSLMTDVFGNYVIQKFFEHGSASQIRELADQLSGHVLTLSLQMYGCRVIQKAIEVVKLDQQTKMVTELDGHIMRCVRDQNGNHVIQKCIECVPEDAIQFIVSTFYDQVMTLSTHPYGCRVIQRVLEHCHDTKTQRIMMDEILQSVCMLAQDQYGNYVVQHVLEHGKPHERSAIIKKLTGQIVQMSQQKFASNVIEKCLTFGTPAERQALVDEMLGTTDENEPLQAMMKDQFANYVVQKVLETCDDQQLELILNRIKVHLNALKKYTYGKHIVARVEKLVAAGERRISFLTLHPTAA</sequence>
<evidence type="ECO:0000256" key="5">
    <source>
        <dbReference type="ARBA" id="ARBA00022884"/>
    </source>
</evidence>
<dbReference type="GO" id="GO:0003729">
    <property type="term" value="F:mRNA binding"/>
    <property type="evidence" value="ECO:0007669"/>
    <property type="project" value="UniProtKB-ARBA"/>
</dbReference>
<evidence type="ECO:0000256" key="4">
    <source>
        <dbReference type="ARBA" id="ARBA00022845"/>
    </source>
</evidence>
<reference evidence="9 10" key="1">
    <citation type="submission" date="2024-01" db="EMBL/GenBank/DDBJ databases">
        <authorList>
            <person name="Waweru B."/>
        </authorList>
    </citation>
    <scope>NUCLEOTIDE SEQUENCE [LARGE SCALE GENOMIC DNA]</scope>
</reference>
<accession>A0AAV1QWB4</accession>
<dbReference type="GO" id="GO:0006417">
    <property type="term" value="P:regulation of translation"/>
    <property type="evidence" value="ECO:0007669"/>
    <property type="project" value="UniProtKB-KW"/>
</dbReference>
<feature type="repeat" description="Pumilio" evidence="7">
    <location>
        <begin position="401"/>
        <end position="436"/>
    </location>
</feature>
<feature type="repeat" description="Pumilio" evidence="7">
    <location>
        <begin position="437"/>
        <end position="472"/>
    </location>
</feature>
<dbReference type="Gene3D" id="1.25.10.10">
    <property type="entry name" value="Leucine-rich Repeat Variant"/>
    <property type="match status" value="1"/>
</dbReference>
<dbReference type="Pfam" id="PF07990">
    <property type="entry name" value="NABP"/>
    <property type="match status" value="1"/>
</dbReference>
<dbReference type="CDD" id="cd07920">
    <property type="entry name" value="Pumilio"/>
    <property type="match status" value="1"/>
</dbReference>
<evidence type="ECO:0000256" key="1">
    <source>
        <dbReference type="ARBA" id="ARBA00004496"/>
    </source>
</evidence>
<feature type="domain" description="PUM-HD" evidence="8">
    <location>
        <begin position="200"/>
        <end position="540"/>
    </location>
</feature>
<proteinExistence type="predicted"/>
<evidence type="ECO:0000259" key="8">
    <source>
        <dbReference type="PROSITE" id="PS50303"/>
    </source>
</evidence>
<evidence type="ECO:0000256" key="3">
    <source>
        <dbReference type="ARBA" id="ARBA00022737"/>
    </source>
</evidence>
<dbReference type="EMBL" id="CAWUPB010000850">
    <property type="protein sequence ID" value="CAK7325726.1"/>
    <property type="molecule type" value="Genomic_DNA"/>
</dbReference>
<evidence type="ECO:0000313" key="9">
    <source>
        <dbReference type="EMBL" id="CAK7325726.1"/>
    </source>
</evidence>
<dbReference type="SMART" id="SM00025">
    <property type="entry name" value="Pumilio"/>
    <property type="match status" value="8"/>
</dbReference>
<comment type="subcellular location">
    <subcellularLocation>
        <location evidence="1">Cytoplasm</location>
    </subcellularLocation>
</comment>
<dbReference type="SUPFAM" id="SSF48371">
    <property type="entry name" value="ARM repeat"/>
    <property type="match status" value="1"/>
</dbReference>
<keyword evidence="5" id="KW-0694">RNA-binding</keyword>
<evidence type="ECO:0000256" key="6">
    <source>
        <dbReference type="ARBA" id="ARBA00055193"/>
    </source>
</evidence>